<keyword evidence="1" id="KW-0539">Nucleus</keyword>
<dbReference type="InterPro" id="IPR053157">
    <property type="entry name" value="Sterol_Uptake_Regulator"/>
</dbReference>
<dbReference type="STRING" id="1149755.A0A2J6RGV8"/>
<reference evidence="4 5" key="1">
    <citation type="submission" date="2016-04" db="EMBL/GenBank/DDBJ databases">
        <title>A degradative enzymes factory behind the ericoid mycorrhizal symbiosis.</title>
        <authorList>
            <consortium name="DOE Joint Genome Institute"/>
            <person name="Martino E."/>
            <person name="Morin E."/>
            <person name="Grelet G."/>
            <person name="Kuo A."/>
            <person name="Kohler A."/>
            <person name="Daghino S."/>
            <person name="Barry K."/>
            <person name="Choi C."/>
            <person name="Cichocki N."/>
            <person name="Clum A."/>
            <person name="Copeland A."/>
            <person name="Hainaut M."/>
            <person name="Haridas S."/>
            <person name="Labutti K."/>
            <person name="Lindquist E."/>
            <person name="Lipzen A."/>
            <person name="Khouja H.-R."/>
            <person name="Murat C."/>
            <person name="Ohm R."/>
            <person name="Olson A."/>
            <person name="Spatafora J."/>
            <person name="Veneault-Fourrey C."/>
            <person name="Henrissat B."/>
            <person name="Grigoriev I."/>
            <person name="Martin F."/>
            <person name="Perotto S."/>
        </authorList>
    </citation>
    <scope>NUCLEOTIDE SEQUENCE [LARGE SCALE GENOMIC DNA]</scope>
    <source>
        <strain evidence="4 5">F</strain>
    </source>
</reference>
<evidence type="ECO:0000313" key="5">
    <source>
        <dbReference type="Proteomes" id="UP000235786"/>
    </source>
</evidence>
<sequence length="443" mass="49910">MVTAELEPQASGVSTNKGRRKPHRKSRQGCACCKIRRVKCDETKPVCKKCVAFGATCTYDRKAADLQMSFEGTGTIMNMTNLPPSTNHTFIDLNMVPSFQYPVIQDDSFTLTMDSLSMERLGRFFKRTALSIGSAKAGHIFQDGTLGIAFSHPYLMHVIQTITAIHDRYIEGPAASHSTLEEVYHLSRAAALFNQKLSGPIHPEDRDALWATAGLLSQIAFAFVDASTPEEAWPLKDPEATDLEWIAMSENKMAIWEIANPMRPESIFHNLAKDIMKLDKLCGIHEPDITNLPPLFTKVYDLENEEIADSCPYRSSVLLLSSLMPMVCTRDTIVKFLGYGSHMNPQYKPLLRKKDPKALLVLAYWYAKVLNSVWWLDRRATMECQAIIMYLERNHPEEKDILELLKFPKECCGMGRLDMGILRDVDYGSVEVGDLTQSSREAT</sequence>
<dbReference type="InterPro" id="IPR001138">
    <property type="entry name" value="Zn2Cys6_DnaBD"/>
</dbReference>
<evidence type="ECO:0000256" key="2">
    <source>
        <dbReference type="SAM" id="MobiDB-lite"/>
    </source>
</evidence>
<dbReference type="Pfam" id="PF00172">
    <property type="entry name" value="Zn_clus"/>
    <property type="match status" value="1"/>
</dbReference>
<dbReference type="PANTHER" id="PTHR47784">
    <property type="entry name" value="STEROL UPTAKE CONTROL PROTEIN 2"/>
    <property type="match status" value="1"/>
</dbReference>
<dbReference type="GO" id="GO:0001228">
    <property type="term" value="F:DNA-binding transcription activator activity, RNA polymerase II-specific"/>
    <property type="evidence" value="ECO:0007669"/>
    <property type="project" value="TreeGrafter"/>
</dbReference>
<evidence type="ECO:0000259" key="3">
    <source>
        <dbReference type="PROSITE" id="PS50048"/>
    </source>
</evidence>
<gene>
    <name evidence="4" type="ORF">L207DRAFT_464228</name>
</gene>
<dbReference type="PROSITE" id="PS00463">
    <property type="entry name" value="ZN2_CY6_FUNGAL_1"/>
    <property type="match status" value="1"/>
</dbReference>
<dbReference type="SUPFAM" id="SSF57701">
    <property type="entry name" value="Zn2/Cys6 DNA-binding domain"/>
    <property type="match status" value="1"/>
</dbReference>
<evidence type="ECO:0000256" key="1">
    <source>
        <dbReference type="ARBA" id="ARBA00023242"/>
    </source>
</evidence>
<dbReference type="GO" id="GO:0008270">
    <property type="term" value="F:zinc ion binding"/>
    <property type="evidence" value="ECO:0007669"/>
    <property type="project" value="InterPro"/>
</dbReference>
<dbReference type="InterPro" id="IPR036864">
    <property type="entry name" value="Zn2-C6_fun-type_DNA-bd_sf"/>
</dbReference>
<feature type="domain" description="Zn(2)-C6 fungal-type" evidence="3">
    <location>
        <begin position="29"/>
        <end position="59"/>
    </location>
</feature>
<dbReference type="PANTHER" id="PTHR47784:SF9">
    <property type="entry name" value="ZN(II)2CYS6 TRANSCRIPTION FACTOR (EUROFUNG)"/>
    <property type="match status" value="1"/>
</dbReference>
<dbReference type="PROSITE" id="PS50048">
    <property type="entry name" value="ZN2_CY6_FUNGAL_2"/>
    <property type="match status" value="1"/>
</dbReference>
<keyword evidence="5" id="KW-1185">Reference proteome</keyword>
<dbReference type="CDD" id="cd00067">
    <property type="entry name" value="GAL4"/>
    <property type="match status" value="1"/>
</dbReference>
<protein>
    <recommendedName>
        <fullName evidence="3">Zn(2)-C6 fungal-type domain-containing protein</fullName>
    </recommendedName>
</protein>
<proteinExistence type="predicted"/>
<dbReference type="Proteomes" id="UP000235786">
    <property type="component" value="Unassembled WGS sequence"/>
</dbReference>
<evidence type="ECO:0000313" key="4">
    <source>
        <dbReference type="EMBL" id="PMD37764.1"/>
    </source>
</evidence>
<dbReference type="SMART" id="SM00066">
    <property type="entry name" value="GAL4"/>
    <property type="match status" value="1"/>
</dbReference>
<feature type="region of interest" description="Disordered" evidence="2">
    <location>
        <begin position="1"/>
        <end position="24"/>
    </location>
</feature>
<accession>A0A2J6RGV8</accession>
<dbReference type="AlphaFoldDB" id="A0A2J6RGV8"/>
<dbReference type="Gene3D" id="4.10.240.10">
    <property type="entry name" value="Zn(2)-C6 fungal-type DNA-binding domain"/>
    <property type="match status" value="1"/>
</dbReference>
<dbReference type="OrthoDB" id="416217at2759"/>
<dbReference type="EMBL" id="KZ613949">
    <property type="protein sequence ID" value="PMD37764.1"/>
    <property type="molecule type" value="Genomic_DNA"/>
</dbReference>
<organism evidence="4 5">
    <name type="scientific">Hyaloscypha variabilis (strain UAMH 11265 / GT02V1 / F)</name>
    <name type="common">Meliniomyces variabilis</name>
    <dbReference type="NCBI Taxonomy" id="1149755"/>
    <lineage>
        <taxon>Eukaryota</taxon>
        <taxon>Fungi</taxon>
        <taxon>Dikarya</taxon>
        <taxon>Ascomycota</taxon>
        <taxon>Pezizomycotina</taxon>
        <taxon>Leotiomycetes</taxon>
        <taxon>Helotiales</taxon>
        <taxon>Hyaloscyphaceae</taxon>
        <taxon>Hyaloscypha</taxon>
        <taxon>Hyaloscypha variabilis</taxon>
    </lineage>
</organism>
<name>A0A2J6RGV8_HYAVF</name>